<evidence type="ECO:0000313" key="1">
    <source>
        <dbReference type="EMBL" id="GBM98599.1"/>
    </source>
</evidence>
<dbReference type="AlphaFoldDB" id="A0A4Y2K9G8"/>
<name>A0A4Y2K9G8_ARAVE</name>
<keyword evidence="2" id="KW-1185">Reference proteome</keyword>
<sequence>MLAVITVFDVHNHSLNTAEALKCLPSSGCKEKFIDYFNDGMGITEACKYHEGILQLEEYKEEDMANSAINPPYRAVQHWYDQWRLLNLGPRTGQGLIEKLKEKSKIYEEHGITVCLSEEPFAVVIVTPIMKRAHDLKSSGAKRKILMTYVLKSCELKNQSDSTCVRW</sequence>
<accession>A0A4Y2K9G8</accession>
<dbReference type="EMBL" id="BGPR01113624">
    <property type="protein sequence ID" value="GBM98599.1"/>
    <property type="molecule type" value="Genomic_DNA"/>
</dbReference>
<protein>
    <submittedName>
        <fullName evidence="1">Uncharacterized protein</fullName>
    </submittedName>
</protein>
<proteinExistence type="predicted"/>
<gene>
    <name evidence="1" type="ORF">AVEN_50989_1</name>
</gene>
<reference evidence="1 2" key="1">
    <citation type="journal article" date="2019" name="Sci. Rep.">
        <title>Orb-weaving spider Araneus ventricosus genome elucidates the spidroin gene catalogue.</title>
        <authorList>
            <person name="Kono N."/>
            <person name="Nakamura H."/>
            <person name="Ohtoshi R."/>
            <person name="Moran D.A.P."/>
            <person name="Shinohara A."/>
            <person name="Yoshida Y."/>
            <person name="Fujiwara M."/>
            <person name="Mori M."/>
            <person name="Tomita M."/>
            <person name="Arakawa K."/>
        </authorList>
    </citation>
    <scope>NUCLEOTIDE SEQUENCE [LARGE SCALE GENOMIC DNA]</scope>
</reference>
<evidence type="ECO:0000313" key="2">
    <source>
        <dbReference type="Proteomes" id="UP000499080"/>
    </source>
</evidence>
<dbReference type="OrthoDB" id="6484970at2759"/>
<dbReference type="PANTHER" id="PTHR35385">
    <property type="entry name" value="PROTEIN B, PUTATIVE-RELATED-RELATED"/>
    <property type="match status" value="1"/>
</dbReference>
<organism evidence="1 2">
    <name type="scientific">Araneus ventricosus</name>
    <name type="common">Orbweaver spider</name>
    <name type="synonym">Epeira ventricosa</name>
    <dbReference type="NCBI Taxonomy" id="182803"/>
    <lineage>
        <taxon>Eukaryota</taxon>
        <taxon>Metazoa</taxon>
        <taxon>Ecdysozoa</taxon>
        <taxon>Arthropoda</taxon>
        <taxon>Chelicerata</taxon>
        <taxon>Arachnida</taxon>
        <taxon>Araneae</taxon>
        <taxon>Araneomorphae</taxon>
        <taxon>Entelegynae</taxon>
        <taxon>Araneoidea</taxon>
        <taxon>Araneidae</taxon>
        <taxon>Araneus</taxon>
    </lineage>
</organism>
<dbReference type="Proteomes" id="UP000499080">
    <property type="component" value="Unassembled WGS sequence"/>
</dbReference>
<dbReference type="PANTHER" id="PTHR35385:SF2">
    <property type="entry name" value="PROTEIN B, PUTATIVE-RELATED"/>
    <property type="match status" value="1"/>
</dbReference>
<comment type="caution">
    <text evidence="1">The sequence shown here is derived from an EMBL/GenBank/DDBJ whole genome shotgun (WGS) entry which is preliminary data.</text>
</comment>